<organism evidence="1 2">
    <name type="scientific">Sinorhizobium fredii (strain HH103)</name>
    <dbReference type="NCBI Taxonomy" id="1117943"/>
    <lineage>
        <taxon>Bacteria</taxon>
        <taxon>Pseudomonadati</taxon>
        <taxon>Pseudomonadota</taxon>
        <taxon>Alphaproteobacteria</taxon>
        <taxon>Hyphomicrobiales</taxon>
        <taxon>Rhizobiaceae</taxon>
        <taxon>Sinorhizobium/Ensifer group</taxon>
        <taxon>Sinorhizobium</taxon>
    </lineage>
</organism>
<name>G9AGQ0_SINF1</name>
<reference evidence="1 2" key="1">
    <citation type="journal article" date="2012" name="J. Bacteriol.">
        <title>Genome sequence of the soybean symbiont Sinorhizobium fredii HH103.</title>
        <authorList>
            <person name="Weidner S."/>
            <person name="Becker A."/>
            <person name="Bonilla I."/>
            <person name="Jaenicke S."/>
            <person name="Lloret J."/>
            <person name="Margaret I."/>
            <person name="Puhler A."/>
            <person name="Ruiz-Sainz J.E."/>
            <person name="Schneiker-Bekel S."/>
            <person name="Szczepanowski R."/>
            <person name="Vinardell J.M."/>
            <person name="Zehner S."/>
            <person name="Gottfert M."/>
        </authorList>
    </citation>
    <scope>NUCLEOTIDE SEQUENCE [LARGE SCALE GENOMIC DNA]</scope>
    <source>
        <strain evidence="1 2">HH103</strain>
        <plasmid evidence="2">pSfHH103e</plasmid>
    </source>
</reference>
<geneLocation type="plasmid" evidence="1 2">
    <name>pSfHH103e</name>
</geneLocation>
<evidence type="ECO:0000313" key="2">
    <source>
        <dbReference type="Proteomes" id="UP000007735"/>
    </source>
</evidence>
<gene>
    <name evidence="1" type="ordered locus">SFHH103_05770</name>
</gene>
<accession>G9AGQ0</accession>
<keyword evidence="1" id="KW-0614">Plasmid</keyword>
<dbReference type="AlphaFoldDB" id="G9AGQ0"/>
<dbReference type="EMBL" id="HE616899">
    <property type="protein sequence ID" value="CCF00232.1"/>
    <property type="molecule type" value="Genomic_DNA"/>
</dbReference>
<dbReference type="Proteomes" id="UP000007735">
    <property type="component" value="Plasmid pSfHH103e"/>
</dbReference>
<proteinExistence type="predicted"/>
<sequence length="58" mass="6738">MLNLQEVLDGAQRASVRHTEACDKQNRPQRFCEYRRELVPTASCFYNDPMASQMKGVF</sequence>
<dbReference type="KEGG" id="sfh:SFHH103_05770"/>
<dbReference type="HOGENOM" id="CLU_2976167_0_0_5"/>
<protein>
    <submittedName>
        <fullName evidence="1">Uncharacterized protein</fullName>
    </submittedName>
</protein>
<evidence type="ECO:0000313" key="1">
    <source>
        <dbReference type="EMBL" id="CCF00232.1"/>
    </source>
</evidence>